<dbReference type="EMBL" id="SBII01000001">
    <property type="protein sequence ID" value="RWX03499.1"/>
    <property type="molecule type" value="Genomic_DNA"/>
</dbReference>
<protein>
    <submittedName>
        <fullName evidence="2">PorT family protein</fullName>
    </submittedName>
</protein>
<evidence type="ECO:0000313" key="2">
    <source>
        <dbReference type="EMBL" id="RWX03499.1"/>
    </source>
</evidence>
<accession>A0A444HF15</accession>
<dbReference type="OrthoDB" id="959017at2"/>
<dbReference type="Proteomes" id="UP000287527">
    <property type="component" value="Unassembled WGS sequence"/>
</dbReference>
<organism evidence="2 3">
    <name type="scientific">Flavobacterium cerinum</name>
    <dbReference type="NCBI Taxonomy" id="2502784"/>
    <lineage>
        <taxon>Bacteria</taxon>
        <taxon>Pseudomonadati</taxon>
        <taxon>Bacteroidota</taxon>
        <taxon>Flavobacteriia</taxon>
        <taxon>Flavobacteriales</taxon>
        <taxon>Flavobacteriaceae</taxon>
        <taxon>Flavobacterium</taxon>
    </lineage>
</organism>
<comment type="caution">
    <text evidence="2">The sequence shown here is derived from an EMBL/GenBank/DDBJ whole genome shotgun (WGS) entry which is preliminary data.</text>
</comment>
<reference evidence="2 3" key="1">
    <citation type="submission" date="2019-01" db="EMBL/GenBank/DDBJ databases">
        <title>Flavobacterium sp. nov.,isolated from freshwater.</title>
        <authorList>
            <person name="Zhang R."/>
            <person name="Du Z.-J."/>
        </authorList>
    </citation>
    <scope>NUCLEOTIDE SEQUENCE [LARGE SCALE GENOMIC DNA]</scope>
    <source>
        <strain evidence="2 3">1E403</strain>
    </source>
</reference>
<dbReference type="AlphaFoldDB" id="A0A444HF15"/>
<proteinExistence type="predicted"/>
<dbReference type="Pfam" id="PF13568">
    <property type="entry name" value="OMP_b-brl_2"/>
    <property type="match status" value="1"/>
</dbReference>
<feature type="domain" description="Outer membrane protein beta-barrel" evidence="1">
    <location>
        <begin position="64"/>
        <end position="238"/>
    </location>
</feature>
<evidence type="ECO:0000259" key="1">
    <source>
        <dbReference type="Pfam" id="PF13568"/>
    </source>
</evidence>
<dbReference type="InterPro" id="IPR025665">
    <property type="entry name" value="Beta-barrel_OMP_2"/>
</dbReference>
<gene>
    <name evidence="2" type="ORF">EPI11_00795</name>
</gene>
<sequence>MNFLRVSLNFCIFVELRISGYTIMRLTTLFIFFFYAFTASAQVFEPKVRDTIELDSIVPVADLKYREDQVYASLSYNIMQGKPPGYSQYSFSTGLTVGFLRDMPINKNRTYAIAAGLGYSYNNIKHNLAAININGENTYQTADKADFDKNKLVLHYLELPIELRWRNSTALDHKFWRIYLGFKISYLFYDKAQYEPDGNTTIKVRNDKNINTFVYGTYISVGWNTWNLYAYYGLTPIYNSASFEGDNRQKLTMNSLNLGLIFYIL</sequence>
<evidence type="ECO:0000313" key="3">
    <source>
        <dbReference type="Proteomes" id="UP000287527"/>
    </source>
</evidence>
<keyword evidence="3" id="KW-1185">Reference proteome</keyword>
<name>A0A444HF15_9FLAO</name>